<gene>
    <name evidence="2" type="ORF">D9611_006627</name>
</gene>
<feature type="region of interest" description="Disordered" evidence="1">
    <location>
        <begin position="794"/>
        <end position="819"/>
    </location>
</feature>
<dbReference type="Proteomes" id="UP000541558">
    <property type="component" value="Unassembled WGS sequence"/>
</dbReference>
<dbReference type="EMBL" id="JAACJK010000058">
    <property type="protein sequence ID" value="KAF5336433.1"/>
    <property type="molecule type" value="Genomic_DNA"/>
</dbReference>
<dbReference type="AlphaFoldDB" id="A0A8H5FHB7"/>
<keyword evidence="3" id="KW-1185">Reference proteome</keyword>
<comment type="caution">
    <text evidence="2">The sequence shown here is derived from an EMBL/GenBank/DDBJ whole genome shotgun (WGS) entry which is preliminary data.</text>
</comment>
<reference evidence="2 3" key="1">
    <citation type="journal article" date="2020" name="ISME J.">
        <title>Uncovering the hidden diversity of litter-decomposition mechanisms in mushroom-forming fungi.</title>
        <authorList>
            <person name="Floudas D."/>
            <person name="Bentzer J."/>
            <person name="Ahren D."/>
            <person name="Johansson T."/>
            <person name="Persson P."/>
            <person name="Tunlid A."/>
        </authorList>
    </citation>
    <scope>NUCLEOTIDE SEQUENCE [LARGE SCALE GENOMIC DNA]</scope>
    <source>
        <strain evidence="2 3">CBS 175.51</strain>
    </source>
</reference>
<organism evidence="2 3">
    <name type="scientific">Ephemerocybe angulata</name>
    <dbReference type="NCBI Taxonomy" id="980116"/>
    <lineage>
        <taxon>Eukaryota</taxon>
        <taxon>Fungi</taxon>
        <taxon>Dikarya</taxon>
        <taxon>Basidiomycota</taxon>
        <taxon>Agaricomycotina</taxon>
        <taxon>Agaricomycetes</taxon>
        <taxon>Agaricomycetidae</taxon>
        <taxon>Agaricales</taxon>
        <taxon>Agaricineae</taxon>
        <taxon>Psathyrellaceae</taxon>
        <taxon>Ephemerocybe</taxon>
    </lineage>
</organism>
<protein>
    <submittedName>
        <fullName evidence="2">Uncharacterized protein</fullName>
    </submittedName>
</protein>
<proteinExistence type="predicted"/>
<sequence length="819" mass="91551">MAFATVCVILPSVYEGGQLLLAEGEGSGSPPIVLDTSEDPLHTTYVLAWYNSATPALQPITSGCRFALTYDLIHTRKAPKPRFPIEENTRLTFRAIFQKWRDGGYGTDEMPAVPLMAYVIPRTECEEPLLGVDGLTGKAANIVERLLPILKASGFSVCVAHLKKTFHGRPHKKHWAYGALPPEMRADDWFGDHYPPYKSYEDRNRYWSTHWETPPIGDILSEETKIENVTRIDGAGGFNFRSFEARGESLILPTGTFEDSEPDESTFSKETYQVRHVYNRSVLVFYRLVDEPDIIFSVKGPYWFLTEAINVPQSSSLLESAVITAAFERLESVTGMVPQYSGEPSKGDAALALLYHASQSEQAELWNRALLHCNTAPPDGIKKSLELALQVFGFDELKDSLFALVKGTKLLGRHFELIHIIQNSHRDAEKLGPSLEDLAQEVFDSCEDLSAEDLSGLGFVAKLRGSNVIPGLLAKIKREGCYRNMVSLTKALHELRVHPSTAAFDSAAKSALDSAFNHCLTCATSQWKEGLYFPKPPQDSEDAPEIRHIDLDERNRAERVCELVKLYYTVGDLRPYVDLLNSILTIPGPNRFKVRQIHEPLISPLKATLTELGVAHTAEPFISFFRNMVDIYFHGLGRRIKDPRPPPTSFACHSGTECAWCCAELRQFLRSEAAEIKFKMIKAQRMHLEKTIAQVPELATYLQKPVTLNEGNPHTLVIRRSSHVMAAFARRNARSFAKLFWNRLFGSDEEAREMMGDTRYQNALNALSARRAYDVGDVTIAYAVLEASMEVPTPAAAPVVPQPPVPAESSARGTKRKHT</sequence>
<evidence type="ECO:0000256" key="1">
    <source>
        <dbReference type="SAM" id="MobiDB-lite"/>
    </source>
</evidence>
<evidence type="ECO:0000313" key="2">
    <source>
        <dbReference type="EMBL" id="KAF5336433.1"/>
    </source>
</evidence>
<name>A0A8H5FHB7_9AGAR</name>
<evidence type="ECO:0000313" key="3">
    <source>
        <dbReference type="Proteomes" id="UP000541558"/>
    </source>
</evidence>
<accession>A0A8H5FHB7</accession>